<name>A0A934W5B4_9MICO</name>
<accession>A0A934W5B4</accession>
<evidence type="ECO:0000313" key="3">
    <source>
        <dbReference type="Proteomes" id="UP000636458"/>
    </source>
</evidence>
<dbReference type="AlphaFoldDB" id="A0A934W5B4"/>
<evidence type="ECO:0000313" key="2">
    <source>
        <dbReference type="EMBL" id="MBK4348315.1"/>
    </source>
</evidence>
<dbReference type="RefSeq" id="WP_200556533.1">
    <property type="nucleotide sequence ID" value="NZ_JAEPES010000004.1"/>
</dbReference>
<proteinExistence type="predicted"/>
<dbReference type="InterPro" id="IPR011335">
    <property type="entry name" value="Restrct_endonuc-II-like"/>
</dbReference>
<dbReference type="Gene3D" id="3.40.960.10">
    <property type="entry name" value="VSR Endonuclease"/>
    <property type="match status" value="1"/>
</dbReference>
<protein>
    <submittedName>
        <fullName evidence="2">DUF559 domain-containing protein</fullName>
    </submittedName>
</protein>
<feature type="domain" description="DUF559" evidence="1">
    <location>
        <begin position="182"/>
        <end position="280"/>
    </location>
</feature>
<evidence type="ECO:0000259" key="1">
    <source>
        <dbReference type="Pfam" id="PF04480"/>
    </source>
</evidence>
<sequence length="286" mass="31651">MQSIHHDIYRRGGVAATWELLTDGHSSHELTRAVRSGEIIRARQGHYVSPLLSIDEIRAVRVGGRLTGLIGARTHGIWTPRNPPFTVRTQVHARALRVPDDHNERLPGGSGLARWRSATQSGTRTVLSVADCLDDVIRVCPARLAFACVESALHLGLLRRAELDAMIRRSPRRVRSVMAGATRASESGSESLLSFDLRKEGIPFRQQVSIDSVGRVDFLVGAHLVIEVDSLAHHSSVEAYERDRDRDAQLSCLGYRVLRFSYRQITSRPAFVLDAIVAAIARGDTE</sequence>
<organism evidence="2 3">
    <name type="scientific">Lacisediminihabitans changchengi</name>
    <dbReference type="NCBI Taxonomy" id="2787634"/>
    <lineage>
        <taxon>Bacteria</taxon>
        <taxon>Bacillati</taxon>
        <taxon>Actinomycetota</taxon>
        <taxon>Actinomycetes</taxon>
        <taxon>Micrococcales</taxon>
        <taxon>Microbacteriaceae</taxon>
        <taxon>Lacisediminihabitans</taxon>
    </lineage>
</organism>
<dbReference type="Pfam" id="PF04480">
    <property type="entry name" value="DUF559"/>
    <property type="match status" value="1"/>
</dbReference>
<dbReference type="InterPro" id="IPR007569">
    <property type="entry name" value="DUF559"/>
</dbReference>
<keyword evidence="3" id="KW-1185">Reference proteome</keyword>
<dbReference type="Proteomes" id="UP000636458">
    <property type="component" value="Unassembled WGS sequence"/>
</dbReference>
<dbReference type="SUPFAM" id="SSF52980">
    <property type="entry name" value="Restriction endonuclease-like"/>
    <property type="match status" value="1"/>
</dbReference>
<comment type="caution">
    <text evidence="2">The sequence shown here is derived from an EMBL/GenBank/DDBJ whole genome shotgun (WGS) entry which is preliminary data.</text>
</comment>
<reference evidence="2" key="1">
    <citation type="submission" date="2021-01" db="EMBL/GenBank/DDBJ databases">
        <title>Lacisediminihabitans sp. nov. strain G11-30, isolated from Antarctic Soil.</title>
        <authorList>
            <person name="Li J."/>
        </authorList>
    </citation>
    <scope>NUCLEOTIDE SEQUENCE</scope>
    <source>
        <strain evidence="2">G11-30</strain>
    </source>
</reference>
<dbReference type="EMBL" id="JAEPES010000004">
    <property type="protein sequence ID" value="MBK4348315.1"/>
    <property type="molecule type" value="Genomic_DNA"/>
</dbReference>
<gene>
    <name evidence="2" type="ORF">IV501_11780</name>
</gene>